<comment type="subcellular location">
    <subcellularLocation>
        <location evidence="1">Cell membrane</location>
        <topology evidence="1">Peripheral membrane protein</topology>
    </subcellularLocation>
</comment>
<dbReference type="Gene3D" id="3.40.50.300">
    <property type="entry name" value="P-loop containing nucleotide triphosphate hydrolases"/>
    <property type="match status" value="2"/>
</dbReference>
<evidence type="ECO:0000313" key="11">
    <source>
        <dbReference type="EMBL" id="MBB6429497.1"/>
    </source>
</evidence>
<dbReference type="CDD" id="cd03215">
    <property type="entry name" value="ABC_Carb_Monos_II"/>
    <property type="match status" value="1"/>
</dbReference>
<evidence type="ECO:0000256" key="1">
    <source>
        <dbReference type="ARBA" id="ARBA00004202"/>
    </source>
</evidence>
<evidence type="ECO:0000256" key="7">
    <source>
        <dbReference type="ARBA" id="ARBA00022840"/>
    </source>
</evidence>
<evidence type="ECO:0000256" key="5">
    <source>
        <dbReference type="ARBA" id="ARBA00022737"/>
    </source>
</evidence>
<dbReference type="PROSITE" id="PS50893">
    <property type="entry name" value="ABC_TRANSPORTER_2"/>
    <property type="match status" value="2"/>
</dbReference>
<evidence type="ECO:0000256" key="4">
    <source>
        <dbReference type="ARBA" id="ARBA00022597"/>
    </source>
</evidence>
<evidence type="ECO:0000256" key="9">
    <source>
        <dbReference type="ARBA" id="ARBA00023136"/>
    </source>
</evidence>
<dbReference type="PANTHER" id="PTHR43790:SF3">
    <property type="entry name" value="D-ALLOSE IMPORT ATP-BINDING PROTEIN ALSA-RELATED"/>
    <property type="match status" value="1"/>
</dbReference>
<feature type="domain" description="ABC transporter" evidence="10">
    <location>
        <begin position="250"/>
        <end position="497"/>
    </location>
</feature>
<dbReference type="AlphaFoldDB" id="A0A7X0LK35"/>
<dbReference type="InterPro" id="IPR017871">
    <property type="entry name" value="ABC_transporter-like_CS"/>
</dbReference>
<protein>
    <submittedName>
        <fullName evidence="11">Ribose transport system ATP-binding protein</fullName>
    </submittedName>
</protein>
<dbReference type="Proteomes" id="UP000541810">
    <property type="component" value="Unassembled WGS sequence"/>
</dbReference>
<dbReference type="GO" id="GO:0005886">
    <property type="term" value="C:plasma membrane"/>
    <property type="evidence" value="ECO:0007669"/>
    <property type="project" value="UniProtKB-SubCell"/>
</dbReference>
<evidence type="ECO:0000256" key="2">
    <source>
        <dbReference type="ARBA" id="ARBA00022448"/>
    </source>
</evidence>
<dbReference type="EMBL" id="JACHGY010000001">
    <property type="protein sequence ID" value="MBB6429497.1"/>
    <property type="molecule type" value="Genomic_DNA"/>
</dbReference>
<comment type="caution">
    <text evidence="11">The sequence shown here is derived from an EMBL/GenBank/DDBJ whole genome shotgun (WGS) entry which is preliminary data.</text>
</comment>
<evidence type="ECO:0000259" key="10">
    <source>
        <dbReference type="PROSITE" id="PS50893"/>
    </source>
</evidence>
<dbReference type="InterPro" id="IPR050107">
    <property type="entry name" value="ABC_carbohydrate_import_ATPase"/>
</dbReference>
<organism evidence="11 12">
    <name type="scientific">Algisphaera agarilytica</name>
    <dbReference type="NCBI Taxonomy" id="1385975"/>
    <lineage>
        <taxon>Bacteria</taxon>
        <taxon>Pseudomonadati</taxon>
        <taxon>Planctomycetota</taxon>
        <taxon>Phycisphaerae</taxon>
        <taxon>Phycisphaerales</taxon>
        <taxon>Phycisphaeraceae</taxon>
        <taxon>Algisphaera</taxon>
    </lineage>
</organism>
<dbReference type="CDD" id="cd03216">
    <property type="entry name" value="ABC_Carb_Monos_I"/>
    <property type="match status" value="1"/>
</dbReference>
<sequence length="503" mass="55361">MARRILHLEGVHKRFGPVHALRGVELDVYEGEVHALIGENGAGKSTLMKILSGAHPATEGRITLNDRPYTPARPNDGRRAGVAMIYQELTLAPDLSIEQNIMLGMEQHRWGFAKNNTPKIRDALALLGHPDLSPQTRVGSLKIGTQQLIEIARAIVSEAKIIIMDEPTSSLSSEDTRRLFEVIRKLRDQGIAVIYISHFLEEVQEIADRYTVLRDGETVGTGMMDGVTVPQIIEMMVGRSLDEMYPRLEHEIGEVALRCGHVSGQEFPTSASLQLRRGEILGVFGLVGAGRSEMLRCLFGLDPMIDGEVALEQGRELTRRRVTPGRSLAAGLDLLSEDRKQEGLAQSMTIVANTTLSSLYKSSRYGFIDLKQEKVIADRWADRLGVKCHTTTDPISTLSGGNQQKVAIGRLMNHDSDIFFLDEPTRGIDVGSKSEIYLIIQELAAAGKSIIIVSSYLPELQGVCDSLAVMYRGRLSPVRAIEDWTLQDIMGFATTGEAHAQTA</sequence>
<keyword evidence="12" id="KW-1185">Reference proteome</keyword>
<dbReference type="GO" id="GO:0016887">
    <property type="term" value="F:ATP hydrolysis activity"/>
    <property type="evidence" value="ECO:0007669"/>
    <property type="project" value="InterPro"/>
</dbReference>
<keyword evidence="4" id="KW-0762">Sugar transport</keyword>
<keyword evidence="8" id="KW-1278">Translocase</keyword>
<dbReference type="PROSITE" id="PS00211">
    <property type="entry name" value="ABC_TRANSPORTER_1"/>
    <property type="match status" value="1"/>
</dbReference>
<keyword evidence="2" id="KW-0813">Transport</keyword>
<keyword evidence="9" id="KW-0472">Membrane</keyword>
<evidence type="ECO:0000313" key="12">
    <source>
        <dbReference type="Proteomes" id="UP000541810"/>
    </source>
</evidence>
<evidence type="ECO:0000256" key="8">
    <source>
        <dbReference type="ARBA" id="ARBA00022967"/>
    </source>
</evidence>
<name>A0A7X0LK35_9BACT</name>
<evidence type="ECO:0000256" key="6">
    <source>
        <dbReference type="ARBA" id="ARBA00022741"/>
    </source>
</evidence>
<dbReference type="InterPro" id="IPR027417">
    <property type="entry name" value="P-loop_NTPase"/>
</dbReference>
<dbReference type="SMART" id="SM00382">
    <property type="entry name" value="AAA"/>
    <property type="match status" value="2"/>
</dbReference>
<dbReference type="SUPFAM" id="SSF52540">
    <property type="entry name" value="P-loop containing nucleoside triphosphate hydrolases"/>
    <property type="match status" value="2"/>
</dbReference>
<dbReference type="InterPro" id="IPR003593">
    <property type="entry name" value="AAA+_ATPase"/>
</dbReference>
<feature type="domain" description="ABC transporter" evidence="10">
    <location>
        <begin position="6"/>
        <end position="240"/>
    </location>
</feature>
<dbReference type="InterPro" id="IPR003439">
    <property type="entry name" value="ABC_transporter-like_ATP-bd"/>
</dbReference>
<dbReference type="FunFam" id="3.40.50.300:FF:000127">
    <property type="entry name" value="Ribose import ATP-binding protein RbsA"/>
    <property type="match status" value="1"/>
</dbReference>
<dbReference type="Pfam" id="PF00005">
    <property type="entry name" value="ABC_tran"/>
    <property type="match status" value="2"/>
</dbReference>
<keyword evidence="5" id="KW-0677">Repeat</keyword>
<evidence type="ECO:0000256" key="3">
    <source>
        <dbReference type="ARBA" id="ARBA00022475"/>
    </source>
</evidence>
<dbReference type="RefSeq" id="WP_184677073.1">
    <property type="nucleotide sequence ID" value="NZ_JACHGY010000001.1"/>
</dbReference>
<accession>A0A7X0LK35</accession>
<dbReference type="GO" id="GO:0005524">
    <property type="term" value="F:ATP binding"/>
    <property type="evidence" value="ECO:0007669"/>
    <property type="project" value="UniProtKB-KW"/>
</dbReference>
<keyword evidence="6" id="KW-0547">Nucleotide-binding</keyword>
<gene>
    <name evidence="11" type="ORF">HNQ40_001303</name>
</gene>
<reference evidence="11 12" key="1">
    <citation type="submission" date="2020-08" db="EMBL/GenBank/DDBJ databases">
        <title>Genomic Encyclopedia of Type Strains, Phase IV (KMG-IV): sequencing the most valuable type-strain genomes for metagenomic binning, comparative biology and taxonomic classification.</title>
        <authorList>
            <person name="Goeker M."/>
        </authorList>
    </citation>
    <scope>NUCLEOTIDE SEQUENCE [LARGE SCALE GENOMIC DNA]</scope>
    <source>
        <strain evidence="11 12">DSM 103725</strain>
    </source>
</reference>
<keyword evidence="7 11" id="KW-0067">ATP-binding</keyword>
<keyword evidence="3" id="KW-1003">Cell membrane</keyword>
<dbReference type="PANTHER" id="PTHR43790">
    <property type="entry name" value="CARBOHYDRATE TRANSPORT ATP-BINDING PROTEIN MG119-RELATED"/>
    <property type="match status" value="1"/>
</dbReference>
<proteinExistence type="predicted"/>